<feature type="compositionally biased region" description="Polar residues" evidence="1">
    <location>
        <begin position="109"/>
        <end position="120"/>
    </location>
</feature>
<evidence type="ECO:0000256" key="1">
    <source>
        <dbReference type="SAM" id="MobiDB-lite"/>
    </source>
</evidence>
<dbReference type="OrthoDB" id="20109at2759"/>
<evidence type="ECO:0000313" key="2">
    <source>
        <dbReference type="EMBL" id="KIY48338.1"/>
    </source>
</evidence>
<keyword evidence="3" id="KW-1185">Reference proteome</keyword>
<dbReference type="InterPro" id="IPR013241">
    <property type="entry name" value="RNase_P_Pop3"/>
</dbReference>
<feature type="region of interest" description="Disordered" evidence="1">
    <location>
        <begin position="1"/>
        <end position="23"/>
    </location>
</feature>
<reference evidence="2 3" key="1">
    <citation type="journal article" date="2015" name="Fungal Genet. Biol.">
        <title>Evolution of novel wood decay mechanisms in Agaricales revealed by the genome sequences of Fistulina hepatica and Cylindrobasidium torrendii.</title>
        <authorList>
            <person name="Floudas D."/>
            <person name="Held B.W."/>
            <person name="Riley R."/>
            <person name="Nagy L.G."/>
            <person name="Koehler G."/>
            <person name="Ransdell A.S."/>
            <person name="Younus H."/>
            <person name="Chow J."/>
            <person name="Chiniquy J."/>
            <person name="Lipzen A."/>
            <person name="Tritt A."/>
            <person name="Sun H."/>
            <person name="Haridas S."/>
            <person name="LaButti K."/>
            <person name="Ohm R.A."/>
            <person name="Kues U."/>
            <person name="Blanchette R.A."/>
            <person name="Grigoriev I.V."/>
            <person name="Minto R.E."/>
            <person name="Hibbett D.S."/>
        </authorList>
    </citation>
    <scope>NUCLEOTIDE SEQUENCE [LARGE SCALE GENOMIC DNA]</scope>
    <source>
        <strain evidence="2 3">ATCC 64428</strain>
    </source>
</reference>
<feature type="compositionally biased region" description="Polar residues" evidence="1">
    <location>
        <begin position="9"/>
        <end position="18"/>
    </location>
</feature>
<evidence type="ECO:0000313" key="3">
    <source>
        <dbReference type="Proteomes" id="UP000054144"/>
    </source>
</evidence>
<proteinExistence type="predicted"/>
<dbReference type="PANTHER" id="PTHR28272">
    <property type="entry name" value="RIBONUCLEASES P/MRP PROTEIN SUBUNIT POP3"/>
    <property type="match status" value="1"/>
</dbReference>
<name>A0A0D7ABY1_9AGAR</name>
<dbReference type="Gene3D" id="3.30.1330.30">
    <property type="match status" value="1"/>
</dbReference>
<evidence type="ECO:0008006" key="4">
    <source>
        <dbReference type="Google" id="ProtNLM"/>
    </source>
</evidence>
<dbReference type="InterPro" id="IPR029064">
    <property type="entry name" value="Ribosomal_eL30-like_sf"/>
</dbReference>
<dbReference type="Pfam" id="PF08228">
    <property type="entry name" value="RNase_P_pop3"/>
    <property type="match status" value="1"/>
</dbReference>
<dbReference type="GO" id="GO:0000172">
    <property type="term" value="C:ribonuclease MRP complex"/>
    <property type="evidence" value="ECO:0007669"/>
    <property type="project" value="TreeGrafter"/>
</dbReference>
<dbReference type="GO" id="GO:0000171">
    <property type="term" value="F:ribonuclease MRP activity"/>
    <property type="evidence" value="ECO:0007669"/>
    <property type="project" value="TreeGrafter"/>
</dbReference>
<dbReference type="EMBL" id="KN881851">
    <property type="protein sequence ID" value="KIY48338.1"/>
    <property type="molecule type" value="Genomic_DNA"/>
</dbReference>
<dbReference type="Proteomes" id="UP000054144">
    <property type="component" value="Unassembled WGS sequence"/>
</dbReference>
<dbReference type="AlphaFoldDB" id="A0A0D7ABY1"/>
<gene>
    <name evidence="2" type="ORF">FISHEDRAFT_43792</name>
</gene>
<dbReference type="PANTHER" id="PTHR28272:SF1">
    <property type="entry name" value="RIBONUCLEASES P_MRP PROTEIN SUBUNIT POP3"/>
    <property type="match status" value="1"/>
</dbReference>
<dbReference type="GO" id="GO:0034965">
    <property type="term" value="P:intronic box C/D snoRNA processing"/>
    <property type="evidence" value="ECO:0007669"/>
    <property type="project" value="TreeGrafter"/>
</dbReference>
<dbReference type="GO" id="GO:0005655">
    <property type="term" value="C:nucleolar ribonuclease P complex"/>
    <property type="evidence" value="ECO:0007669"/>
    <property type="project" value="TreeGrafter"/>
</dbReference>
<dbReference type="GO" id="GO:0005829">
    <property type="term" value="C:cytosol"/>
    <property type="evidence" value="ECO:0007669"/>
    <property type="project" value="TreeGrafter"/>
</dbReference>
<dbReference type="GO" id="GO:0006364">
    <property type="term" value="P:rRNA processing"/>
    <property type="evidence" value="ECO:0007669"/>
    <property type="project" value="InterPro"/>
</dbReference>
<dbReference type="GO" id="GO:0008033">
    <property type="term" value="P:tRNA processing"/>
    <property type="evidence" value="ECO:0007669"/>
    <property type="project" value="InterPro"/>
</dbReference>
<organism evidence="2 3">
    <name type="scientific">Fistulina hepatica ATCC 64428</name>
    <dbReference type="NCBI Taxonomy" id="1128425"/>
    <lineage>
        <taxon>Eukaryota</taxon>
        <taxon>Fungi</taxon>
        <taxon>Dikarya</taxon>
        <taxon>Basidiomycota</taxon>
        <taxon>Agaricomycotina</taxon>
        <taxon>Agaricomycetes</taxon>
        <taxon>Agaricomycetidae</taxon>
        <taxon>Agaricales</taxon>
        <taxon>Fistulinaceae</taxon>
        <taxon>Fistulina</taxon>
    </lineage>
</organism>
<dbReference type="GO" id="GO:0004526">
    <property type="term" value="F:ribonuclease P activity"/>
    <property type="evidence" value="ECO:0007669"/>
    <property type="project" value="TreeGrafter"/>
</dbReference>
<feature type="region of interest" description="Disordered" evidence="1">
    <location>
        <begin position="74"/>
        <end position="134"/>
    </location>
</feature>
<feature type="region of interest" description="Disordered" evidence="1">
    <location>
        <begin position="315"/>
        <end position="338"/>
    </location>
</feature>
<sequence length="338" mass="37062">MPEGKVTKVHNNPSNRASTKPVKDAKLERKVVYKSVLDNPFRVRWPDVPLNVQNSITAVLVSLLEGVAEYQIDNRKRKHHQQEQARMAKRRKSNNAKLQETGQEAPALRSSQDPPSTAESTAEGAVVVDEQSPSISMDEPDVLKHLEIGINQVTKRLELEIEKQRSPVVLSNKPEAAADTSSPTPLPIAVVLVCKGDVDPPILINHIPHLVAAHNALAPSQIIKLVPLPKGAEFTLAEALGLRRVSAMTLDMSTPGLDALNALLPSVPTVAAAWLAPPSTRVTHKHTFVPAHIKQLKTTAPKDMRAAKEQRVQKRAALKKRKAVRAEQDRLWRAGPSM</sequence>
<accession>A0A0D7ABY1</accession>
<protein>
    <recommendedName>
        <fullName evidence="4">Ribosomal protein L7Ae/L30e/S12e/Gadd45 domain-containing protein</fullName>
    </recommendedName>
</protein>